<dbReference type="InterPro" id="IPR006553">
    <property type="entry name" value="Leu-rich_rpt_Cys-con_subtyp"/>
</dbReference>
<dbReference type="PANTHER" id="PTHR12904:SF32">
    <property type="entry name" value="FI05230P"/>
    <property type="match status" value="1"/>
</dbReference>
<dbReference type="SUPFAM" id="SSF46934">
    <property type="entry name" value="UBA-like"/>
    <property type="match status" value="1"/>
</dbReference>
<feature type="compositionally biased region" description="Polar residues" evidence="1">
    <location>
        <begin position="104"/>
        <end position="115"/>
    </location>
</feature>
<evidence type="ECO:0000259" key="2">
    <source>
        <dbReference type="PROSITE" id="PS50030"/>
    </source>
</evidence>
<feature type="compositionally biased region" description="Basic and acidic residues" evidence="1">
    <location>
        <begin position="116"/>
        <end position="155"/>
    </location>
</feature>
<dbReference type="InterPro" id="IPR001611">
    <property type="entry name" value="Leu-rich_rpt"/>
</dbReference>
<dbReference type="InterPro" id="IPR009060">
    <property type="entry name" value="UBA-like_sf"/>
</dbReference>
<dbReference type="InterPro" id="IPR001012">
    <property type="entry name" value="UBX_dom"/>
</dbReference>
<dbReference type="InterPro" id="IPR057207">
    <property type="entry name" value="FBXL15_LRR"/>
</dbReference>
<dbReference type="CDD" id="cd01767">
    <property type="entry name" value="UBX"/>
    <property type="match status" value="1"/>
</dbReference>
<feature type="compositionally biased region" description="Polar residues" evidence="1">
    <location>
        <begin position="85"/>
        <end position="97"/>
    </location>
</feature>
<dbReference type="InterPro" id="IPR051341">
    <property type="entry name" value="Zyg-11_UBL_adapter"/>
</dbReference>
<sequence length="932" mass="103391">MATQTQSVDDVIVFLMSMGFELQDCQDAIQYGKITVESAVEWLVAGKPGYAGSAFEQPRLKLRKGGDSNFEEGSNPFVQPAPIRNEQTLNLSENSIVKQDKGESSTSNLGQSDSDVVSRLHLNDEQRKIKEDFEHKKREEAKKEAHAEKKKQKEEHARILKEIADDRERQKLKGLLTTPSLVKPTGKPEESKVKIETVVQDDKKQVIDGGGTSSGSSCLIQIRFPDGKSVRQSFSVFARLGDVWNFMLSKEQIPPNPDTMCFIQPFPHREFSKEDMHNSLVDLGLTPTGSLVLQKKQTDTVAARQESQRSPENFQDAVSDESMEDKNNEFERMVLPSQFGRSPRGVNPPTQPSHHWGRGHSLGDEALANEAVMDFVDEEEEGPADQMPNMFGGRMMPPGMPPIGNLDMFAFGGQQNQRHVFQGVGQKLVPEGHPGHDRMEHHHRPAREIALKRAEERIAHHQPGEVIQATCSQAGSLHKQPAIHSLMQLCLHHISSRLNDPQHQIMSLSGISEELAQRILSYLLKEKLLKPKTLNVFIPCYLRRIILDCYPYTTNELLHAVRFQSNLSHLSLRSCSLITDSGLQQISGMKKLKSLNISGCQQLTNKCLPAITELPSLVSLNLEDTGVTDIGISQFTTSCNRGLQHLNLNKTAVTHSIFPHLRNLHCLKTLHLENTRVCSLSGIQELTHLETLNVAHTAIVTESLSCIVGHPSLIFLSIANTENITGDEALQYVTGLKLHQLQLPSRHTTTSIGMTYLASLPLTILDLANFINVGDAGMIPIGQIHSLKQLLLSNTKLTDDGMVHLKDLSSLEVLNIDRTSVSDVGAIFIGGFPKLIELSMSSTRVSSRFLLEGILNQCQYLTKLNLSRTRVSNKGVKCLELPSLTLLSLDGTKVTVSIRDMITGCPDLTCLSLNNLSPLTPEDEEEELAMES</sequence>
<evidence type="ECO:0000256" key="1">
    <source>
        <dbReference type="SAM" id="MobiDB-lite"/>
    </source>
</evidence>
<evidence type="ECO:0008006" key="6">
    <source>
        <dbReference type="Google" id="ProtNLM"/>
    </source>
</evidence>
<protein>
    <recommendedName>
        <fullName evidence="6">UBX domain-containing protein 1</fullName>
    </recommendedName>
</protein>
<dbReference type="Pfam" id="PF00789">
    <property type="entry name" value="UBX"/>
    <property type="match status" value="1"/>
</dbReference>
<dbReference type="EMBL" id="JBJQND010000019">
    <property type="protein sequence ID" value="KAL3832440.1"/>
    <property type="molecule type" value="Genomic_DNA"/>
</dbReference>
<evidence type="ECO:0000313" key="4">
    <source>
        <dbReference type="EMBL" id="KAL3832440.1"/>
    </source>
</evidence>
<dbReference type="Proteomes" id="UP001634394">
    <property type="component" value="Unassembled WGS sequence"/>
</dbReference>
<dbReference type="SUPFAM" id="SSF52058">
    <property type="entry name" value="L domain-like"/>
    <property type="match status" value="1"/>
</dbReference>
<dbReference type="PROSITE" id="PS50030">
    <property type="entry name" value="UBA"/>
    <property type="match status" value="1"/>
</dbReference>
<accession>A0ABD3T6U3</accession>
<dbReference type="Pfam" id="PF13516">
    <property type="entry name" value="LRR_6"/>
    <property type="match status" value="1"/>
</dbReference>
<keyword evidence="5" id="KW-1185">Reference proteome</keyword>
<organism evidence="4 5">
    <name type="scientific">Sinanodonta woodiana</name>
    <name type="common">Chinese pond mussel</name>
    <name type="synonym">Anodonta woodiana</name>
    <dbReference type="NCBI Taxonomy" id="1069815"/>
    <lineage>
        <taxon>Eukaryota</taxon>
        <taxon>Metazoa</taxon>
        <taxon>Spiralia</taxon>
        <taxon>Lophotrochozoa</taxon>
        <taxon>Mollusca</taxon>
        <taxon>Bivalvia</taxon>
        <taxon>Autobranchia</taxon>
        <taxon>Heteroconchia</taxon>
        <taxon>Palaeoheterodonta</taxon>
        <taxon>Unionida</taxon>
        <taxon>Unionoidea</taxon>
        <taxon>Unionidae</taxon>
        <taxon>Unioninae</taxon>
        <taxon>Sinanodonta</taxon>
    </lineage>
</organism>
<dbReference type="PROSITE" id="PS50033">
    <property type="entry name" value="UBX"/>
    <property type="match status" value="1"/>
</dbReference>
<gene>
    <name evidence="4" type="ORF">ACJMK2_024082</name>
</gene>
<feature type="region of interest" description="Disordered" evidence="1">
    <location>
        <begin position="64"/>
        <end position="155"/>
    </location>
</feature>
<comment type="caution">
    <text evidence="4">The sequence shown here is derived from an EMBL/GenBank/DDBJ whole genome shotgun (WGS) entry which is preliminary data.</text>
</comment>
<name>A0ABD3T6U3_SINWO</name>
<dbReference type="AlphaFoldDB" id="A0ABD3T6U3"/>
<dbReference type="Gene3D" id="3.80.10.10">
    <property type="entry name" value="Ribonuclease Inhibitor"/>
    <property type="match status" value="3"/>
</dbReference>
<feature type="domain" description="UBA" evidence="2">
    <location>
        <begin position="6"/>
        <end position="46"/>
    </location>
</feature>
<reference evidence="4 5" key="1">
    <citation type="submission" date="2024-11" db="EMBL/GenBank/DDBJ databases">
        <title>Chromosome-level genome assembly of the freshwater bivalve Anodonta woodiana.</title>
        <authorList>
            <person name="Chen X."/>
        </authorList>
    </citation>
    <scope>NUCLEOTIDE SEQUENCE [LARGE SCALE GENOMIC DNA]</scope>
    <source>
        <strain evidence="4">MN2024</strain>
        <tissue evidence="4">Gills</tissue>
    </source>
</reference>
<dbReference type="SMART" id="SM00367">
    <property type="entry name" value="LRR_CC"/>
    <property type="match status" value="4"/>
</dbReference>
<dbReference type="SMART" id="SM00166">
    <property type="entry name" value="UBX"/>
    <property type="match status" value="1"/>
</dbReference>
<dbReference type="InterPro" id="IPR029071">
    <property type="entry name" value="Ubiquitin-like_domsf"/>
</dbReference>
<proteinExistence type="predicted"/>
<dbReference type="Pfam" id="PF25372">
    <property type="entry name" value="DUF7885"/>
    <property type="match status" value="1"/>
</dbReference>
<feature type="domain" description="UBX" evidence="3">
    <location>
        <begin position="213"/>
        <end position="293"/>
    </location>
</feature>
<dbReference type="SUPFAM" id="SSF54236">
    <property type="entry name" value="Ubiquitin-like"/>
    <property type="match status" value="1"/>
</dbReference>
<dbReference type="Gene3D" id="3.10.20.90">
    <property type="entry name" value="Phosphatidylinositol 3-kinase Catalytic Subunit, Chain A, domain 1"/>
    <property type="match status" value="1"/>
</dbReference>
<dbReference type="InterPro" id="IPR015940">
    <property type="entry name" value="UBA"/>
</dbReference>
<feature type="region of interest" description="Disordered" evidence="1">
    <location>
        <begin position="302"/>
        <end position="321"/>
    </location>
</feature>
<evidence type="ECO:0000313" key="5">
    <source>
        <dbReference type="Proteomes" id="UP001634394"/>
    </source>
</evidence>
<dbReference type="PANTHER" id="PTHR12904">
    <property type="match status" value="1"/>
</dbReference>
<evidence type="ECO:0000259" key="3">
    <source>
        <dbReference type="PROSITE" id="PS50033"/>
    </source>
</evidence>
<dbReference type="InterPro" id="IPR032675">
    <property type="entry name" value="LRR_dom_sf"/>
</dbReference>